<dbReference type="GO" id="GO:0033314">
    <property type="term" value="P:mitotic DNA replication checkpoint signaling"/>
    <property type="evidence" value="ECO:0007669"/>
    <property type="project" value="TreeGrafter"/>
</dbReference>
<dbReference type="Pfam" id="PF04005">
    <property type="entry name" value="Hus1"/>
    <property type="match status" value="1"/>
</dbReference>
<comment type="subcellular location">
    <subcellularLocation>
        <location evidence="1">Nucleus</location>
    </subcellularLocation>
</comment>
<dbReference type="AlphaFoldDB" id="A0A182JAJ4"/>
<dbReference type="InterPro" id="IPR016580">
    <property type="entry name" value="HUS1"/>
</dbReference>
<proteinExistence type="inferred from homology"/>
<dbReference type="InterPro" id="IPR007150">
    <property type="entry name" value="HUS1/Mec3"/>
</dbReference>
<accession>A0A182JAJ4</accession>
<organism evidence="5">
    <name type="scientific">Anopheles atroparvus</name>
    <name type="common">European mosquito</name>
    <dbReference type="NCBI Taxonomy" id="41427"/>
    <lineage>
        <taxon>Eukaryota</taxon>
        <taxon>Metazoa</taxon>
        <taxon>Ecdysozoa</taxon>
        <taxon>Arthropoda</taxon>
        <taxon>Hexapoda</taxon>
        <taxon>Insecta</taxon>
        <taxon>Pterygota</taxon>
        <taxon>Neoptera</taxon>
        <taxon>Endopterygota</taxon>
        <taxon>Diptera</taxon>
        <taxon>Nematocera</taxon>
        <taxon>Culicoidea</taxon>
        <taxon>Culicidae</taxon>
        <taxon>Anophelinae</taxon>
        <taxon>Anopheles</taxon>
    </lineage>
</organism>
<dbReference type="Gene3D" id="3.70.10.10">
    <property type="match status" value="1"/>
</dbReference>
<evidence type="ECO:0000313" key="5">
    <source>
        <dbReference type="EnsemblMetazoa" id="AATE014464-PA.1"/>
    </source>
</evidence>
<dbReference type="PANTHER" id="PTHR12900">
    <property type="entry name" value="MITOTIC AND DNA DAMAGE CHECKPOINT PROTEIN HUS1"/>
    <property type="match status" value="1"/>
</dbReference>
<dbReference type="VEuPathDB" id="VectorBase:AATE014464"/>
<comment type="similarity">
    <text evidence="2 4">Belongs to the HUS1 family.</text>
</comment>
<dbReference type="STRING" id="41427.A0A182JAJ4"/>
<protein>
    <recommendedName>
        <fullName evidence="4">Checkpoint protein</fullName>
    </recommendedName>
</protein>
<dbReference type="GO" id="GO:0035861">
    <property type="term" value="C:site of double-strand break"/>
    <property type="evidence" value="ECO:0007669"/>
    <property type="project" value="TreeGrafter"/>
</dbReference>
<dbReference type="PANTHER" id="PTHR12900:SF0">
    <property type="entry name" value="CHECKPOINT PROTEIN"/>
    <property type="match status" value="1"/>
</dbReference>
<evidence type="ECO:0000256" key="1">
    <source>
        <dbReference type="ARBA" id="ARBA00004123"/>
    </source>
</evidence>
<evidence type="ECO:0000256" key="4">
    <source>
        <dbReference type="PIRNR" id="PIRNR011312"/>
    </source>
</evidence>
<dbReference type="GO" id="GO:0031573">
    <property type="term" value="P:mitotic intra-S DNA damage checkpoint signaling"/>
    <property type="evidence" value="ECO:0007669"/>
    <property type="project" value="TreeGrafter"/>
</dbReference>
<dbReference type="GO" id="GO:0030896">
    <property type="term" value="C:checkpoint clamp complex"/>
    <property type="evidence" value="ECO:0007669"/>
    <property type="project" value="InterPro"/>
</dbReference>
<evidence type="ECO:0000256" key="3">
    <source>
        <dbReference type="ARBA" id="ARBA00023242"/>
    </source>
</evidence>
<name>A0A182JAJ4_ANOAO</name>
<keyword evidence="3" id="KW-0539">Nucleus</keyword>
<evidence type="ECO:0000256" key="2">
    <source>
        <dbReference type="ARBA" id="ARBA00005563"/>
    </source>
</evidence>
<sequence length="291" mass="33262">MKFRAVMSEYTHIREFLNIISTLSRMHKYLIINVQPTKVILQVDAEAYDGQYLWCEINAANRDGFFSEFIMDGIDATYNQIYMTTTATSFVRALSYVKTNAVDFVKLKLIKTYMPCLSVEISGNSNLQDVMTPKIQHSLPVTIVPRSEWDQYELPLAMDYDLSIIMPSVKSLRALLDKKKNLAPTLVLYATMNNELSLVVETEVVTVASHYRNLKCVPVVRSGVHETEQLTDLSEASCRVDTKKLAALFETTNFCETIMTANFRHEQALNIRFDIQQHAFVNFILPATNFE</sequence>
<reference evidence="5" key="1">
    <citation type="submission" date="2022-08" db="UniProtKB">
        <authorList>
            <consortium name="EnsemblMetazoa"/>
        </authorList>
    </citation>
    <scope>IDENTIFICATION</scope>
    <source>
        <strain evidence="5">EBRO</strain>
    </source>
</reference>
<dbReference type="GO" id="GO:0006289">
    <property type="term" value="P:nucleotide-excision repair"/>
    <property type="evidence" value="ECO:0007669"/>
    <property type="project" value="TreeGrafter"/>
</dbReference>
<dbReference type="PIRSF" id="PIRSF011312">
    <property type="entry name" value="Cell_cycle_HUS1"/>
    <property type="match status" value="1"/>
</dbReference>
<dbReference type="GO" id="GO:0044778">
    <property type="term" value="P:meiotic DNA integrity checkpoint signaling"/>
    <property type="evidence" value="ECO:0007669"/>
    <property type="project" value="TreeGrafter"/>
</dbReference>
<dbReference type="GO" id="GO:0005730">
    <property type="term" value="C:nucleolus"/>
    <property type="evidence" value="ECO:0007669"/>
    <property type="project" value="InterPro"/>
</dbReference>
<dbReference type="EnsemblMetazoa" id="AATE014464-RA">
    <property type="protein sequence ID" value="AATE014464-PA.1"/>
    <property type="gene ID" value="AATE014464"/>
</dbReference>
<dbReference type="GO" id="GO:0000723">
    <property type="term" value="P:telomere maintenance"/>
    <property type="evidence" value="ECO:0007669"/>
    <property type="project" value="TreeGrafter"/>
</dbReference>
<dbReference type="GO" id="GO:0000724">
    <property type="term" value="P:double-strand break repair via homologous recombination"/>
    <property type="evidence" value="ECO:0007669"/>
    <property type="project" value="TreeGrafter"/>
</dbReference>